<gene>
    <name evidence="2" type="ORF">CRENBAI_014006</name>
</gene>
<protein>
    <submittedName>
        <fullName evidence="2">Uncharacterized protein</fullName>
    </submittedName>
</protein>
<evidence type="ECO:0000313" key="2">
    <source>
        <dbReference type="EMBL" id="KAK5621973.1"/>
    </source>
</evidence>
<reference evidence="2 3" key="1">
    <citation type="submission" date="2021-06" db="EMBL/GenBank/DDBJ databases">
        <authorList>
            <person name="Palmer J.M."/>
        </authorList>
    </citation>
    <scope>NUCLEOTIDE SEQUENCE [LARGE SCALE GENOMIC DNA]</scope>
    <source>
        <strain evidence="2 3">MEX-2019</strain>
        <tissue evidence="2">Muscle</tissue>
    </source>
</reference>
<sequence>MFHQVPPGFVSEGATGVAHFCDQLEGYKRMDCQHLFGVLPTAEPSQATFLKGEETIVEPEESLDQVISWLQARRSEPRPPSSGPPRTVHRSSRRLPCAASPQSPDSTAISLADQCAPEQ</sequence>
<dbReference type="Proteomes" id="UP001311232">
    <property type="component" value="Unassembled WGS sequence"/>
</dbReference>
<name>A0AAV9SLI3_9TELE</name>
<evidence type="ECO:0000313" key="3">
    <source>
        <dbReference type="Proteomes" id="UP001311232"/>
    </source>
</evidence>
<organism evidence="2 3">
    <name type="scientific">Crenichthys baileyi</name>
    <name type="common">White River springfish</name>
    <dbReference type="NCBI Taxonomy" id="28760"/>
    <lineage>
        <taxon>Eukaryota</taxon>
        <taxon>Metazoa</taxon>
        <taxon>Chordata</taxon>
        <taxon>Craniata</taxon>
        <taxon>Vertebrata</taxon>
        <taxon>Euteleostomi</taxon>
        <taxon>Actinopterygii</taxon>
        <taxon>Neopterygii</taxon>
        <taxon>Teleostei</taxon>
        <taxon>Neoteleostei</taxon>
        <taxon>Acanthomorphata</taxon>
        <taxon>Ovalentaria</taxon>
        <taxon>Atherinomorphae</taxon>
        <taxon>Cyprinodontiformes</taxon>
        <taxon>Goodeidae</taxon>
        <taxon>Crenichthys</taxon>
    </lineage>
</organism>
<proteinExistence type="predicted"/>
<keyword evidence="3" id="KW-1185">Reference proteome</keyword>
<feature type="region of interest" description="Disordered" evidence="1">
    <location>
        <begin position="71"/>
        <end position="119"/>
    </location>
</feature>
<dbReference type="AlphaFoldDB" id="A0AAV9SLI3"/>
<comment type="caution">
    <text evidence="2">The sequence shown here is derived from an EMBL/GenBank/DDBJ whole genome shotgun (WGS) entry which is preliminary data.</text>
</comment>
<dbReference type="EMBL" id="JAHHUM010000274">
    <property type="protein sequence ID" value="KAK5621973.1"/>
    <property type="molecule type" value="Genomic_DNA"/>
</dbReference>
<feature type="compositionally biased region" description="Polar residues" evidence="1">
    <location>
        <begin position="100"/>
        <end position="109"/>
    </location>
</feature>
<accession>A0AAV9SLI3</accession>
<evidence type="ECO:0000256" key="1">
    <source>
        <dbReference type="SAM" id="MobiDB-lite"/>
    </source>
</evidence>